<dbReference type="InterPro" id="IPR000620">
    <property type="entry name" value="EamA_dom"/>
</dbReference>
<sequence>MNNTTKGIILVTSGAVFWGVGGTVSQQMFQTFNLPLDWFITVRLIFSGLFLLLLAVIRKQNIFNLFKDRYTMIHLIIYSIFGMLAVQYTFLASIEAGNAAVATLLQYLAPIVILIYLLSTRKISFRLIDFIVISVSTFGTFLLLTSGNINSVVVPPKAIVWGLLSAVAAAFYTMYAGRLFVHNKPLVIIGWAMLFAGIFVSLFNRHWNINPFAMGSVAIGYLIFVIIVGTALAFFLYLLSVKYIDPQLTALLGCIEPLTAIIVSILWLKQPFNFIQIIGMIIILGVILFISIINSKEKKIQQNT</sequence>
<feature type="transmembrane region" description="Helical" evidence="7">
    <location>
        <begin position="274"/>
        <end position="293"/>
    </location>
</feature>
<dbReference type="AlphaFoldDB" id="A0A1W7A8G4"/>
<dbReference type="KEGG" id="mcak:MCCS_02430"/>
<keyword evidence="4 7" id="KW-0812">Transmembrane</keyword>
<evidence type="ECO:0000256" key="3">
    <source>
        <dbReference type="ARBA" id="ARBA00022475"/>
    </source>
</evidence>
<evidence type="ECO:0000256" key="6">
    <source>
        <dbReference type="ARBA" id="ARBA00023136"/>
    </source>
</evidence>
<evidence type="ECO:0000256" key="7">
    <source>
        <dbReference type="SAM" id="Phobius"/>
    </source>
</evidence>
<organism evidence="9 10">
    <name type="scientific">Macrococcoides canis</name>
    <dbReference type="NCBI Taxonomy" id="1855823"/>
    <lineage>
        <taxon>Bacteria</taxon>
        <taxon>Bacillati</taxon>
        <taxon>Bacillota</taxon>
        <taxon>Bacilli</taxon>
        <taxon>Bacillales</taxon>
        <taxon>Staphylococcaceae</taxon>
        <taxon>Macrococcoides</taxon>
    </lineage>
</organism>
<dbReference type="PANTHER" id="PTHR32322">
    <property type="entry name" value="INNER MEMBRANE TRANSPORTER"/>
    <property type="match status" value="1"/>
</dbReference>
<dbReference type="GO" id="GO:0005886">
    <property type="term" value="C:plasma membrane"/>
    <property type="evidence" value="ECO:0007669"/>
    <property type="project" value="UniProtKB-SubCell"/>
</dbReference>
<name>A0A1W7A8G4_9STAP</name>
<dbReference type="InterPro" id="IPR050638">
    <property type="entry name" value="AA-Vitamin_Transporters"/>
</dbReference>
<feature type="transmembrane region" description="Helical" evidence="7">
    <location>
        <begin position="187"/>
        <end position="207"/>
    </location>
</feature>
<accession>A0A1W7A8G4</accession>
<feature type="transmembrane region" description="Helical" evidence="7">
    <location>
        <begin position="38"/>
        <end position="57"/>
    </location>
</feature>
<keyword evidence="6 7" id="KW-0472">Membrane</keyword>
<feature type="domain" description="EamA" evidence="8">
    <location>
        <begin position="6"/>
        <end position="144"/>
    </location>
</feature>
<comment type="similarity">
    <text evidence="2">Belongs to the EamA transporter family.</text>
</comment>
<dbReference type="RefSeq" id="WP_086041623.1">
    <property type="nucleotide sequence ID" value="NZ_CBCRZA010000003.1"/>
</dbReference>
<dbReference type="OrthoDB" id="9810818at2"/>
<keyword evidence="10" id="KW-1185">Reference proteome</keyword>
<dbReference type="GeneID" id="35294396"/>
<gene>
    <name evidence="9" type="primary">yicL_1</name>
    <name evidence="9" type="ORF">MCCS_02430</name>
</gene>
<feature type="transmembrane region" description="Helical" evidence="7">
    <location>
        <begin position="127"/>
        <end position="146"/>
    </location>
</feature>
<feature type="domain" description="EamA" evidence="8">
    <location>
        <begin position="157"/>
        <end position="291"/>
    </location>
</feature>
<dbReference type="Pfam" id="PF00892">
    <property type="entry name" value="EamA"/>
    <property type="match status" value="2"/>
</dbReference>
<keyword evidence="3" id="KW-1003">Cell membrane</keyword>
<reference evidence="9 10" key="1">
    <citation type="journal article" date="2017" name="Int. J. Syst. Evol. Microbiol.">
        <title>Macrococcus canis sp. nov., a skin bacterium associated with infections in dogs.</title>
        <authorList>
            <person name="Gobeli Brawand S."/>
            <person name="Cotting K."/>
            <person name="Gomez-Sanz E."/>
            <person name="Collaud A."/>
            <person name="Thomann A."/>
            <person name="Brodard I."/>
            <person name="Rodriguez-Campos S."/>
            <person name="Strauss C."/>
            <person name="Perreten V."/>
        </authorList>
    </citation>
    <scope>NUCLEOTIDE SEQUENCE [LARGE SCALE GENOMIC DNA]</scope>
    <source>
        <strain evidence="9 10">KM45013</strain>
    </source>
</reference>
<evidence type="ECO:0000259" key="8">
    <source>
        <dbReference type="Pfam" id="PF00892"/>
    </source>
</evidence>
<evidence type="ECO:0000313" key="9">
    <source>
        <dbReference type="EMBL" id="ARQ05912.1"/>
    </source>
</evidence>
<dbReference type="Proteomes" id="UP000194154">
    <property type="component" value="Chromosome"/>
</dbReference>
<dbReference type="InterPro" id="IPR037185">
    <property type="entry name" value="EmrE-like"/>
</dbReference>
<evidence type="ECO:0000256" key="5">
    <source>
        <dbReference type="ARBA" id="ARBA00022989"/>
    </source>
</evidence>
<evidence type="ECO:0000313" key="10">
    <source>
        <dbReference type="Proteomes" id="UP000194154"/>
    </source>
</evidence>
<evidence type="ECO:0000256" key="4">
    <source>
        <dbReference type="ARBA" id="ARBA00022692"/>
    </source>
</evidence>
<dbReference type="PANTHER" id="PTHR32322:SF18">
    <property type="entry name" value="S-ADENOSYLMETHIONINE_S-ADENOSYLHOMOCYSTEINE TRANSPORTER"/>
    <property type="match status" value="1"/>
</dbReference>
<feature type="transmembrane region" description="Helical" evidence="7">
    <location>
        <begin position="69"/>
        <end position="90"/>
    </location>
</feature>
<feature type="transmembrane region" description="Helical" evidence="7">
    <location>
        <begin position="158"/>
        <end position="175"/>
    </location>
</feature>
<feature type="transmembrane region" description="Helical" evidence="7">
    <location>
        <begin position="96"/>
        <end position="118"/>
    </location>
</feature>
<evidence type="ECO:0000256" key="1">
    <source>
        <dbReference type="ARBA" id="ARBA00004651"/>
    </source>
</evidence>
<keyword evidence="5 7" id="KW-1133">Transmembrane helix</keyword>
<dbReference type="Gene3D" id="1.10.3730.20">
    <property type="match status" value="1"/>
</dbReference>
<dbReference type="SUPFAM" id="SSF103481">
    <property type="entry name" value="Multidrug resistance efflux transporter EmrE"/>
    <property type="match status" value="2"/>
</dbReference>
<evidence type="ECO:0000256" key="2">
    <source>
        <dbReference type="ARBA" id="ARBA00007362"/>
    </source>
</evidence>
<dbReference type="EMBL" id="CP021059">
    <property type="protein sequence ID" value="ARQ05912.1"/>
    <property type="molecule type" value="Genomic_DNA"/>
</dbReference>
<feature type="transmembrane region" description="Helical" evidence="7">
    <location>
        <begin position="219"/>
        <end position="239"/>
    </location>
</feature>
<proteinExistence type="inferred from homology"/>
<protein>
    <submittedName>
        <fullName evidence="9">Putative inner membrane transporter YicL</fullName>
    </submittedName>
</protein>
<feature type="transmembrane region" description="Helical" evidence="7">
    <location>
        <begin position="248"/>
        <end position="268"/>
    </location>
</feature>
<comment type="subcellular location">
    <subcellularLocation>
        <location evidence="1">Cell membrane</location>
        <topology evidence="1">Multi-pass membrane protein</topology>
    </subcellularLocation>
</comment>